<keyword evidence="3" id="KW-1185">Reference proteome</keyword>
<gene>
    <name evidence="2" type="ORF">PLEPLA_LOCUS42154</name>
</gene>
<protein>
    <submittedName>
        <fullName evidence="2">Uncharacterized protein</fullName>
    </submittedName>
</protein>
<comment type="caution">
    <text evidence="2">The sequence shown here is derived from an EMBL/GenBank/DDBJ whole genome shotgun (WGS) entry which is preliminary data.</text>
</comment>
<sequence>MAALKKGSERQSRAASRVTTRNLLTHVSIKAQRESVTRHEREHNTTKEATGDGGSPTFSQALIQNPGMRLVCLRAAFSLPRDDTQTKLKVPLPPPSTVHLPNLQPPLSRLAPPLIYVLISPQV</sequence>
<proteinExistence type="predicted"/>
<evidence type="ECO:0000313" key="3">
    <source>
        <dbReference type="Proteomes" id="UP001153269"/>
    </source>
</evidence>
<evidence type="ECO:0000256" key="1">
    <source>
        <dbReference type="SAM" id="MobiDB-lite"/>
    </source>
</evidence>
<dbReference type="AlphaFoldDB" id="A0A9N7VSC6"/>
<feature type="compositionally biased region" description="Basic and acidic residues" evidence="1">
    <location>
        <begin position="1"/>
        <end position="12"/>
    </location>
</feature>
<feature type="region of interest" description="Disordered" evidence="1">
    <location>
        <begin position="1"/>
        <end position="60"/>
    </location>
</feature>
<dbReference type="EMBL" id="CADEAL010004211">
    <property type="protein sequence ID" value="CAB1454388.1"/>
    <property type="molecule type" value="Genomic_DNA"/>
</dbReference>
<reference evidence="2" key="1">
    <citation type="submission" date="2020-03" db="EMBL/GenBank/DDBJ databases">
        <authorList>
            <person name="Weist P."/>
        </authorList>
    </citation>
    <scope>NUCLEOTIDE SEQUENCE</scope>
</reference>
<organism evidence="2 3">
    <name type="scientific">Pleuronectes platessa</name>
    <name type="common">European plaice</name>
    <dbReference type="NCBI Taxonomy" id="8262"/>
    <lineage>
        <taxon>Eukaryota</taxon>
        <taxon>Metazoa</taxon>
        <taxon>Chordata</taxon>
        <taxon>Craniata</taxon>
        <taxon>Vertebrata</taxon>
        <taxon>Euteleostomi</taxon>
        <taxon>Actinopterygii</taxon>
        <taxon>Neopterygii</taxon>
        <taxon>Teleostei</taxon>
        <taxon>Neoteleostei</taxon>
        <taxon>Acanthomorphata</taxon>
        <taxon>Carangaria</taxon>
        <taxon>Pleuronectiformes</taxon>
        <taxon>Pleuronectoidei</taxon>
        <taxon>Pleuronectidae</taxon>
        <taxon>Pleuronectes</taxon>
    </lineage>
</organism>
<name>A0A9N7VSC6_PLEPL</name>
<feature type="compositionally biased region" description="Polar residues" evidence="1">
    <location>
        <begin position="13"/>
        <end position="25"/>
    </location>
</feature>
<dbReference type="Proteomes" id="UP001153269">
    <property type="component" value="Unassembled WGS sequence"/>
</dbReference>
<evidence type="ECO:0000313" key="2">
    <source>
        <dbReference type="EMBL" id="CAB1454388.1"/>
    </source>
</evidence>
<accession>A0A9N7VSC6</accession>
<feature type="compositionally biased region" description="Basic and acidic residues" evidence="1">
    <location>
        <begin position="31"/>
        <end position="50"/>
    </location>
</feature>